<evidence type="ECO:0008006" key="4">
    <source>
        <dbReference type="Google" id="ProtNLM"/>
    </source>
</evidence>
<name>A0A7W0CQD7_9ACTN</name>
<comment type="caution">
    <text evidence="2">The sequence shown here is derived from an EMBL/GenBank/DDBJ whole genome shotgun (WGS) entry which is preliminary data.</text>
</comment>
<keyword evidence="3" id="KW-1185">Reference proteome</keyword>
<dbReference type="EMBL" id="JACDUR010000007">
    <property type="protein sequence ID" value="MBA2895393.1"/>
    <property type="molecule type" value="Genomic_DNA"/>
</dbReference>
<evidence type="ECO:0000313" key="3">
    <source>
        <dbReference type="Proteomes" id="UP000530928"/>
    </source>
</evidence>
<dbReference type="AlphaFoldDB" id="A0A7W0CQD7"/>
<accession>A0A7W0CQD7</accession>
<reference evidence="2 3" key="1">
    <citation type="submission" date="2020-07" db="EMBL/GenBank/DDBJ databases">
        <title>Genomic Encyclopedia of Type Strains, Phase IV (KMG-IV): sequencing the most valuable type-strain genomes for metagenomic binning, comparative biology and taxonomic classification.</title>
        <authorList>
            <person name="Goeker M."/>
        </authorList>
    </citation>
    <scope>NUCLEOTIDE SEQUENCE [LARGE SCALE GENOMIC DNA]</scope>
    <source>
        <strain evidence="2 3">DSM 45533</strain>
    </source>
</reference>
<evidence type="ECO:0000256" key="1">
    <source>
        <dbReference type="SAM" id="MobiDB-lite"/>
    </source>
</evidence>
<protein>
    <recommendedName>
        <fullName evidence="4">YcaO domain-containing protein</fullName>
    </recommendedName>
</protein>
<evidence type="ECO:0000313" key="2">
    <source>
        <dbReference type="EMBL" id="MBA2895393.1"/>
    </source>
</evidence>
<dbReference type="Proteomes" id="UP000530928">
    <property type="component" value="Unassembled WGS sequence"/>
</dbReference>
<proteinExistence type="predicted"/>
<sequence>MRLRLRDDVYLAPSADGLRVLTHRGLARIDGTSIARWVDRLVPYLDGRYTIEQLTAGLPPDREQAVKRVVEILRTCDALEGEPDAGFAARAVVVAGAEPALGHLVRAVSASGLRDITVVDLSSAAVIDLPAADLVFYAGDGQGALRLQRVCEERAIPLALLVATSEATWLLPPGAPGWDDVAYRMGDGAEQGGIVPPGAAATLVQAARRELTGAMPPGERGRVVRIALDTWRHTRHSCLPRPRPGSARSREMFLQRVRTLLAGEPLDHGSFLRRVAPCVNGHLGVVRLVDADEPQVVVNTCRAVLPDGEAEVGSGFGHEAARRDAVRRALAAYAARTVDPGRLTGSGVWAHEIDRPDRARLIPADAVFDGERAGLAAGDSWEHALGEGLAGRCLQLITAGFGSRTEPFPRIDVTAVDLHEEGHRCRDVLIRSGELPEVYDLTGSLEVPAFAFCAGEVTIGHFAGLDPAEALGEGLRSALVRLQSPQDGHAEPLPARLRGPSRRASPRPADLEQVASRLRARGRVALAVPLDHDEAVSSIMPYLTRVVVTDA</sequence>
<gene>
    <name evidence="2" type="ORF">HNR30_006779</name>
</gene>
<organism evidence="2 3">
    <name type="scientific">Nonomuraea soli</name>
    <dbReference type="NCBI Taxonomy" id="1032476"/>
    <lineage>
        <taxon>Bacteria</taxon>
        <taxon>Bacillati</taxon>
        <taxon>Actinomycetota</taxon>
        <taxon>Actinomycetes</taxon>
        <taxon>Streptosporangiales</taxon>
        <taxon>Streptosporangiaceae</taxon>
        <taxon>Nonomuraea</taxon>
    </lineage>
</organism>
<dbReference type="RefSeq" id="WP_181614152.1">
    <property type="nucleotide sequence ID" value="NZ_BAABAM010000009.1"/>
</dbReference>
<feature type="region of interest" description="Disordered" evidence="1">
    <location>
        <begin position="486"/>
        <end position="508"/>
    </location>
</feature>